<keyword evidence="3" id="KW-1185">Reference proteome</keyword>
<name>A0A0D8ZUI2_9CYAN</name>
<comment type="caution">
    <text evidence="2">The sequence shown here is derived from an EMBL/GenBank/DDBJ whole genome shotgun (WGS) entry which is preliminary data.</text>
</comment>
<dbReference type="Pfam" id="PF01541">
    <property type="entry name" value="GIY-YIG"/>
    <property type="match status" value="1"/>
</dbReference>
<organism evidence="2 3">
    <name type="scientific">Aliterella atlantica CENA595</name>
    <dbReference type="NCBI Taxonomy" id="1618023"/>
    <lineage>
        <taxon>Bacteria</taxon>
        <taxon>Bacillati</taxon>
        <taxon>Cyanobacteriota</taxon>
        <taxon>Cyanophyceae</taxon>
        <taxon>Chroococcidiopsidales</taxon>
        <taxon>Aliterellaceae</taxon>
        <taxon>Aliterella</taxon>
    </lineage>
</organism>
<gene>
    <name evidence="2" type="ORF">UH38_08575</name>
</gene>
<evidence type="ECO:0000313" key="2">
    <source>
        <dbReference type="EMBL" id="KJH72114.1"/>
    </source>
</evidence>
<dbReference type="OrthoDB" id="468458at2"/>
<sequence length="443" mass="50788">MVLPDINIADLPSVHLLDKNNLPNCAAIYFVSDSKGQIIYIGRAGNLVARWRDHHRFIQLKRFNRKNPLSISWLTCSNDINTLSNLENEFIKLYKPPLNWSKVVTPVRKITPVETALQQSLQQLAKLNTVVFGFDPIAGEKPPTIYLEYPVYGRRGVSGSIRTALRNINKKASSLKWKEYNTEPKSLGKFGYWETEYNGIRIDLSPVEGLVNIMQGVTRRTVAGVEFIALSASQIEAIIKSAPNFKEDYPGLEAVEEDPIPMEFASKSQLCNGNNKSVIEIEPWEELEPMAEGEVRVMNRQFLHVDGVEVEICTDDKGRYFVRHNVYWWITQGNKNPNIERDCVVDVLKRLVEGLPTIRWCGYRFRLETIFFSEDDVEVRSILLPLEMFEDLMKHPNSMFAGKLLQEIASGEYKPKPEDSRCIKMCLWLKQNSLFPLLETENS</sequence>
<dbReference type="CDD" id="cd00719">
    <property type="entry name" value="GIY-YIG_SF"/>
    <property type="match status" value="1"/>
</dbReference>
<dbReference type="InterPro" id="IPR035901">
    <property type="entry name" value="GIY-YIG_endonuc_sf"/>
</dbReference>
<dbReference type="PROSITE" id="PS50164">
    <property type="entry name" value="GIY_YIG"/>
    <property type="match status" value="1"/>
</dbReference>
<proteinExistence type="predicted"/>
<dbReference type="Gene3D" id="3.40.1440.10">
    <property type="entry name" value="GIY-YIG endonuclease"/>
    <property type="match status" value="1"/>
</dbReference>
<protein>
    <submittedName>
        <fullName evidence="2">Excinuclease ABC subunit C</fullName>
    </submittedName>
</protein>
<dbReference type="AlphaFoldDB" id="A0A0D8ZUI2"/>
<reference evidence="2 3" key="1">
    <citation type="submission" date="2015-02" db="EMBL/GenBank/DDBJ databases">
        <title>Draft genome of a novel marine cyanobacterium (Chroococcales) isolated from South Atlantic Ocean.</title>
        <authorList>
            <person name="Rigonato J."/>
            <person name="Alvarenga D.O."/>
            <person name="Branco L.H."/>
            <person name="Varani A.M."/>
            <person name="Brandini F.P."/>
            <person name="Fiore M.F."/>
        </authorList>
    </citation>
    <scope>NUCLEOTIDE SEQUENCE [LARGE SCALE GENOMIC DNA]</scope>
    <source>
        <strain evidence="2 3">CENA595</strain>
    </source>
</reference>
<feature type="domain" description="GIY-YIG" evidence="1">
    <location>
        <begin position="24"/>
        <end position="100"/>
    </location>
</feature>
<dbReference type="SUPFAM" id="SSF82771">
    <property type="entry name" value="GIY-YIG endonuclease"/>
    <property type="match status" value="1"/>
</dbReference>
<dbReference type="Proteomes" id="UP000032452">
    <property type="component" value="Unassembled WGS sequence"/>
</dbReference>
<accession>A0A0D8ZUI2</accession>
<dbReference type="EMBL" id="JYON01000007">
    <property type="protein sequence ID" value="KJH72114.1"/>
    <property type="molecule type" value="Genomic_DNA"/>
</dbReference>
<dbReference type="InterPro" id="IPR000305">
    <property type="entry name" value="GIY-YIG_endonuc"/>
</dbReference>
<evidence type="ECO:0000259" key="1">
    <source>
        <dbReference type="PROSITE" id="PS50164"/>
    </source>
</evidence>
<evidence type="ECO:0000313" key="3">
    <source>
        <dbReference type="Proteomes" id="UP000032452"/>
    </source>
</evidence>
<dbReference type="SMART" id="SM00465">
    <property type="entry name" value="GIYc"/>
    <property type="match status" value="1"/>
</dbReference>
<dbReference type="STRING" id="1618023.UH38_08575"/>
<dbReference type="PATRIC" id="fig|1618023.3.peg.3452"/>